<evidence type="ECO:0000259" key="2">
    <source>
        <dbReference type="PROSITE" id="PS50164"/>
    </source>
</evidence>
<evidence type="ECO:0000256" key="1">
    <source>
        <dbReference type="ARBA" id="ARBA00007435"/>
    </source>
</evidence>
<dbReference type="Pfam" id="PF01541">
    <property type="entry name" value="GIY-YIG"/>
    <property type="match status" value="1"/>
</dbReference>
<dbReference type="PANTHER" id="PTHR34477:SF1">
    <property type="entry name" value="UPF0213 PROTEIN YHBQ"/>
    <property type="match status" value="1"/>
</dbReference>
<accession>A0ABQ3AY17</accession>
<keyword evidence="4" id="KW-1185">Reference proteome</keyword>
<dbReference type="InterPro" id="IPR035901">
    <property type="entry name" value="GIY-YIG_endonuc_sf"/>
</dbReference>
<feature type="domain" description="GIY-YIG" evidence="2">
    <location>
        <begin position="4"/>
        <end position="80"/>
    </location>
</feature>
<dbReference type="InterPro" id="IPR050190">
    <property type="entry name" value="UPF0213_domain"/>
</dbReference>
<dbReference type="Proteomes" id="UP000619761">
    <property type="component" value="Unassembled WGS sequence"/>
</dbReference>
<proteinExistence type="inferred from homology"/>
<comment type="caution">
    <text evidence="3">The sequence shown here is derived from an EMBL/GenBank/DDBJ whole genome shotgun (WGS) entry which is preliminary data.</text>
</comment>
<organism evidence="3 4">
    <name type="scientific">Cellvibrio zantedeschiae</name>
    <dbReference type="NCBI Taxonomy" id="1237077"/>
    <lineage>
        <taxon>Bacteria</taxon>
        <taxon>Pseudomonadati</taxon>
        <taxon>Pseudomonadota</taxon>
        <taxon>Gammaproteobacteria</taxon>
        <taxon>Cellvibrionales</taxon>
        <taxon>Cellvibrionaceae</taxon>
        <taxon>Cellvibrio</taxon>
    </lineage>
</organism>
<evidence type="ECO:0000313" key="3">
    <source>
        <dbReference type="EMBL" id="GGY70430.1"/>
    </source>
</evidence>
<dbReference type="InterPro" id="IPR000305">
    <property type="entry name" value="GIY-YIG_endonuc"/>
</dbReference>
<evidence type="ECO:0000313" key="4">
    <source>
        <dbReference type="Proteomes" id="UP000619761"/>
    </source>
</evidence>
<dbReference type="EMBL" id="BMYZ01000001">
    <property type="protein sequence ID" value="GGY70430.1"/>
    <property type="molecule type" value="Genomic_DNA"/>
</dbReference>
<name>A0ABQ3AY17_9GAMM</name>
<dbReference type="PANTHER" id="PTHR34477">
    <property type="entry name" value="UPF0213 PROTEIN YHBQ"/>
    <property type="match status" value="1"/>
</dbReference>
<dbReference type="SUPFAM" id="SSF82771">
    <property type="entry name" value="GIY-YIG endonuclease"/>
    <property type="match status" value="1"/>
</dbReference>
<dbReference type="Gene3D" id="3.40.1440.10">
    <property type="entry name" value="GIY-YIG endonuclease"/>
    <property type="match status" value="1"/>
</dbReference>
<dbReference type="RefSeq" id="WP_189416964.1">
    <property type="nucleotide sequence ID" value="NZ_BMYZ01000001.1"/>
</dbReference>
<gene>
    <name evidence="3" type="ORF">GCM10011613_13610</name>
</gene>
<comment type="similarity">
    <text evidence="1">Belongs to the UPF0213 family.</text>
</comment>
<protein>
    <recommendedName>
        <fullName evidence="2">GIY-YIG domain-containing protein</fullName>
    </recommendedName>
</protein>
<dbReference type="PROSITE" id="PS50164">
    <property type="entry name" value="GIY_YIG"/>
    <property type="match status" value="1"/>
</dbReference>
<reference evidence="4" key="1">
    <citation type="journal article" date="2019" name="Int. J. Syst. Evol. Microbiol.">
        <title>The Global Catalogue of Microorganisms (GCM) 10K type strain sequencing project: providing services to taxonomists for standard genome sequencing and annotation.</title>
        <authorList>
            <consortium name="The Broad Institute Genomics Platform"/>
            <consortium name="The Broad Institute Genome Sequencing Center for Infectious Disease"/>
            <person name="Wu L."/>
            <person name="Ma J."/>
        </authorList>
    </citation>
    <scope>NUCLEOTIDE SEQUENCE [LARGE SCALE GENOMIC DNA]</scope>
    <source>
        <strain evidence="4">KCTC 32239</strain>
    </source>
</reference>
<sequence>MNAKNWFVYMIRTTDSQLYTGITTDIQRRWQEHSSGKGGARYFRARTPDAIALLEIHPDRSSASKREAEIKKLSKQAKEALVTSRLLTTLGLLSGSPELND</sequence>
<dbReference type="CDD" id="cd10456">
    <property type="entry name" value="GIY-YIG_UPF0213"/>
    <property type="match status" value="1"/>
</dbReference>